<protein>
    <submittedName>
        <fullName evidence="2">Uncharacterized protein</fullName>
    </submittedName>
</protein>
<reference evidence="2" key="1">
    <citation type="submission" date="2022-03" db="EMBL/GenBank/DDBJ databases">
        <title>De novo assembled genomes of Belliella spp. (Cyclobacteriaceae) strains.</title>
        <authorList>
            <person name="Szabo A."/>
            <person name="Korponai K."/>
            <person name="Felfoldi T."/>
        </authorList>
    </citation>
    <scope>NUCLEOTIDE SEQUENCE</scope>
    <source>
        <strain evidence="2">DSM 111903</strain>
    </source>
</reference>
<keyword evidence="3" id="KW-1185">Reference proteome</keyword>
<evidence type="ECO:0000256" key="1">
    <source>
        <dbReference type="SAM" id="MobiDB-lite"/>
    </source>
</evidence>
<dbReference type="Proteomes" id="UP001165430">
    <property type="component" value="Unassembled WGS sequence"/>
</dbReference>
<feature type="region of interest" description="Disordered" evidence="1">
    <location>
        <begin position="1237"/>
        <end position="1256"/>
    </location>
</feature>
<gene>
    <name evidence="2" type="ORF">MM213_12575</name>
</gene>
<evidence type="ECO:0000313" key="2">
    <source>
        <dbReference type="EMBL" id="MCH7414325.1"/>
    </source>
</evidence>
<name>A0ABS9VEE4_9BACT</name>
<comment type="caution">
    <text evidence="2">The sequence shown here is derived from an EMBL/GenBank/DDBJ whole genome shotgun (WGS) entry which is preliminary data.</text>
</comment>
<evidence type="ECO:0000313" key="3">
    <source>
        <dbReference type="Proteomes" id="UP001165430"/>
    </source>
</evidence>
<accession>A0ABS9VEE4</accession>
<dbReference type="RefSeq" id="WP_241412735.1">
    <property type="nucleotide sequence ID" value="NZ_JAKZGO010000009.1"/>
</dbReference>
<proteinExistence type="predicted"/>
<dbReference type="EMBL" id="JAKZGO010000009">
    <property type="protein sequence ID" value="MCH7414325.1"/>
    <property type="molecule type" value="Genomic_DNA"/>
</dbReference>
<organism evidence="2 3">
    <name type="scientific">Belliella alkalica</name>
    <dbReference type="NCBI Taxonomy" id="1730871"/>
    <lineage>
        <taxon>Bacteria</taxon>
        <taxon>Pseudomonadati</taxon>
        <taxon>Bacteroidota</taxon>
        <taxon>Cytophagia</taxon>
        <taxon>Cytophagales</taxon>
        <taxon>Cyclobacteriaceae</taxon>
        <taxon>Belliella</taxon>
    </lineage>
</organism>
<sequence length="1256" mass="145915">MKWIDTTDLRQWANRRNCQETLPELARKLIRATSDSIKSIKFPSGENVSIGGWDGILEVSDETEYLPQGISLWEFGSNADTKGKADEDYEKRSKNPIGFNPAECTYVFVTPRLWTKGDEWIEEKKKDGVWKDIKVINAEILEEWLEIAPTVAAWLAIKHLGKYPSEGIQSTEDFWEEWSSGPKIKLNPEILLGGRKSQIDSLFDLSLSPGIISVQGTSRDEALAFIISSFKNVPDKEEDFFARSIIVDSEDTFRKLSVLKTPLILIPRFEDSGIINRAISNGHCVIVPLGADASDIWRNKIVLPQIDRDSFVKSLSKTGIGEERAEKYSKESTRNVTILRRQLEFVRSVPEWAKPENVREILPALIVGRWDENYEHDKNILANLAGENYEEYSKKLSRWLNSSDSPFVKIGNTWRIASPLDAWTNASKYLTQNDFEILRQSFLNILIEINPAFELEPMKRYMASMYGKEREFSGWIREGITQSLILVSIFGNQLKFNLPISGPLWVDRIIAELFNNDNPQLWKSIENKLPLLAEASPNEFLNAIEKYIDADNSPVRSLFNEDPGFMSSQSYHTGLLWALENLAWLPEYFPRATLILAKLSAIDPGGSLANRPINSLAEIFKPWHYQTNATFEDRIGVLKLILQREKEVAWTLLLRMLPDSHAIGHFTHKMRWRTFDQTFEKIYTDIEIWGTHSVVVDLLLSICDFSESEISDLIKKSVNLRTDDRDKILSFVKNNIDKIKPADLSLWQAIRGILNHHRSHPGMHWALQEGELIRYEEIYKALEPADEVQQILWLFEEHWPSFIEGYQRKVTSTESQQKLINDRRIEALKIIYQKYGINRIKEISTAIKDSWILGDTLAYITNDTDEIISICEFLDISKNNLRFIYAFIIRKEILNDTLWIREHFAILKQKGFNDAALSQFLIPVNQNKAHWEFIDSTSDEIKIEYWLNMSPHFWNIPKEEKIIGIRYLLEFKRYFSAIDICSHFHEEIPSDLIAEVLDKAATDKASENTRLNGYEVEQLFETLDKRNDTSPQTLIKLEWYFLPMLASYGNRRSPKLLHNELANNPDFFIEVFKWIYKAENEEEIEETELSHEQIQNRSRQAYELLHSWKQIPGVDEKFNINEEFLWSWINKVREFANNYSKLNIADAYIAQVLAYYPETEEIWPPVEICNVLEIINTDSIKRNFSAAIFNKRGTTSRGVFDGGEQERVLARHFRKLTELHKNRFPNVASVFDSLSKGYEEDAKREDEQAERDRLEY</sequence>